<comment type="caution">
    <text evidence="2">The sequence shown here is derived from an EMBL/GenBank/DDBJ whole genome shotgun (WGS) entry which is preliminary data.</text>
</comment>
<dbReference type="Proteomes" id="UP001499984">
    <property type="component" value="Unassembled WGS sequence"/>
</dbReference>
<sequence length="78" mass="8023">MDGVISRLTVSGAGSVLAVANSQTAPLPVSGYQNHPSTSPTVTRSDSFHAPPDRVKTCSRTEAAYSSCADRSAVSVTL</sequence>
<protein>
    <submittedName>
        <fullName evidence="2">Uncharacterized protein</fullName>
    </submittedName>
</protein>
<name>A0ABP7VRP9_9ACTN</name>
<dbReference type="EMBL" id="BAAAZY010000014">
    <property type="protein sequence ID" value="GAA4073073.1"/>
    <property type="molecule type" value="Genomic_DNA"/>
</dbReference>
<reference evidence="3" key="1">
    <citation type="journal article" date="2019" name="Int. J. Syst. Evol. Microbiol.">
        <title>The Global Catalogue of Microorganisms (GCM) 10K type strain sequencing project: providing services to taxonomists for standard genome sequencing and annotation.</title>
        <authorList>
            <consortium name="The Broad Institute Genomics Platform"/>
            <consortium name="The Broad Institute Genome Sequencing Center for Infectious Disease"/>
            <person name="Wu L."/>
            <person name="Ma J."/>
        </authorList>
    </citation>
    <scope>NUCLEOTIDE SEQUENCE [LARGE SCALE GENOMIC DNA]</scope>
    <source>
        <strain evidence="3">JCM 16925</strain>
    </source>
</reference>
<evidence type="ECO:0000313" key="2">
    <source>
        <dbReference type="EMBL" id="GAA4073073.1"/>
    </source>
</evidence>
<gene>
    <name evidence="2" type="ORF">GCM10022233_57940</name>
</gene>
<evidence type="ECO:0000313" key="3">
    <source>
        <dbReference type="Proteomes" id="UP001499984"/>
    </source>
</evidence>
<organism evidence="2 3">
    <name type="scientific">Streptomyces shaanxiensis</name>
    <dbReference type="NCBI Taxonomy" id="653357"/>
    <lineage>
        <taxon>Bacteria</taxon>
        <taxon>Bacillati</taxon>
        <taxon>Actinomycetota</taxon>
        <taxon>Actinomycetes</taxon>
        <taxon>Kitasatosporales</taxon>
        <taxon>Streptomycetaceae</taxon>
        <taxon>Streptomyces</taxon>
    </lineage>
</organism>
<proteinExistence type="predicted"/>
<keyword evidence="3" id="KW-1185">Reference proteome</keyword>
<feature type="region of interest" description="Disordered" evidence="1">
    <location>
        <begin position="26"/>
        <end position="54"/>
    </location>
</feature>
<evidence type="ECO:0000256" key="1">
    <source>
        <dbReference type="SAM" id="MobiDB-lite"/>
    </source>
</evidence>
<accession>A0ABP7VRP9</accession>
<feature type="compositionally biased region" description="Polar residues" evidence="1">
    <location>
        <begin position="26"/>
        <end position="45"/>
    </location>
</feature>